<keyword evidence="3" id="KW-1185">Reference proteome</keyword>
<name>A0ABW6JAG1_STRWE</name>
<feature type="non-terminal residue" evidence="2">
    <location>
        <position position="149"/>
    </location>
</feature>
<evidence type="ECO:0008006" key="4">
    <source>
        <dbReference type="Google" id="ProtNLM"/>
    </source>
</evidence>
<evidence type="ECO:0000313" key="2">
    <source>
        <dbReference type="EMBL" id="MFE5986010.1"/>
    </source>
</evidence>
<sequence length="149" mass="16169">MARGTPGSKRGHTVSVRLSDEERERWESARGESGRREMGAWVRAVVEDVLADRTEGDVPGAEKGPAPLPPINQDAYDELCRIGANLNQLVRYTHQDGQLHAAVEAALFEVGNAALAVRGIELGVPYGPAADEVLRRGVQPQHLVERLAD</sequence>
<organism evidence="2 3">
    <name type="scientific">Streptomyces wedmorensis</name>
    <dbReference type="NCBI Taxonomy" id="43759"/>
    <lineage>
        <taxon>Bacteria</taxon>
        <taxon>Bacillati</taxon>
        <taxon>Actinomycetota</taxon>
        <taxon>Actinomycetes</taxon>
        <taxon>Kitasatosporales</taxon>
        <taxon>Streptomycetaceae</taxon>
        <taxon>Streptomyces</taxon>
    </lineage>
</organism>
<accession>A0ABW6JAG1</accession>
<protein>
    <recommendedName>
        <fullName evidence="4">Mobilization protein</fullName>
    </recommendedName>
</protein>
<evidence type="ECO:0000256" key="1">
    <source>
        <dbReference type="SAM" id="MobiDB-lite"/>
    </source>
</evidence>
<gene>
    <name evidence="2" type="ORF">ACFQ63_40935</name>
</gene>
<comment type="caution">
    <text evidence="2">The sequence shown here is derived from an EMBL/GenBank/DDBJ whole genome shotgun (WGS) entry which is preliminary data.</text>
</comment>
<feature type="compositionally biased region" description="Basic and acidic residues" evidence="1">
    <location>
        <begin position="18"/>
        <end position="34"/>
    </location>
</feature>
<feature type="region of interest" description="Disordered" evidence="1">
    <location>
        <begin position="1"/>
        <end position="34"/>
    </location>
</feature>
<dbReference type="Proteomes" id="UP001600424">
    <property type="component" value="Unassembled WGS sequence"/>
</dbReference>
<dbReference type="RefSeq" id="WP_386258166.1">
    <property type="nucleotide sequence ID" value="NZ_JBHTRV010000088.1"/>
</dbReference>
<dbReference type="EMBL" id="JBHTRV010000088">
    <property type="protein sequence ID" value="MFE5986010.1"/>
    <property type="molecule type" value="Genomic_DNA"/>
</dbReference>
<reference evidence="2 3" key="1">
    <citation type="submission" date="2024-09" db="EMBL/GenBank/DDBJ databases">
        <title>The Natural Products Discovery Center: Release of the First 8490 Sequenced Strains for Exploring Actinobacteria Biosynthetic Diversity.</title>
        <authorList>
            <person name="Kalkreuter E."/>
            <person name="Kautsar S.A."/>
            <person name="Yang D."/>
            <person name="Bader C.D."/>
            <person name="Teijaro C.N."/>
            <person name="Fluegel L."/>
            <person name="Davis C.M."/>
            <person name="Simpson J.R."/>
            <person name="Lauterbach L."/>
            <person name="Steele A.D."/>
            <person name="Gui C."/>
            <person name="Meng S."/>
            <person name="Li G."/>
            <person name="Viehrig K."/>
            <person name="Ye F."/>
            <person name="Su P."/>
            <person name="Kiefer A.F."/>
            <person name="Nichols A."/>
            <person name="Cepeda A.J."/>
            <person name="Yan W."/>
            <person name="Fan B."/>
            <person name="Jiang Y."/>
            <person name="Adhikari A."/>
            <person name="Zheng C.-J."/>
            <person name="Schuster L."/>
            <person name="Cowan T.M."/>
            <person name="Smanski M.J."/>
            <person name="Chevrette M.G."/>
            <person name="De Carvalho L.P.S."/>
            <person name="Shen B."/>
        </authorList>
    </citation>
    <scope>NUCLEOTIDE SEQUENCE [LARGE SCALE GENOMIC DNA]</scope>
    <source>
        <strain evidence="2 3">NPDC056472</strain>
    </source>
</reference>
<evidence type="ECO:0000313" key="3">
    <source>
        <dbReference type="Proteomes" id="UP001600424"/>
    </source>
</evidence>
<proteinExistence type="predicted"/>